<proteinExistence type="predicted"/>
<feature type="transmembrane region" description="Helical" evidence="1">
    <location>
        <begin position="396"/>
        <end position="415"/>
    </location>
</feature>
<keyword evidence="1" id="KW-1133">Transmembrane helix</keyword>
<evidence type="ECO:0000313" key="2">
    <source>
        <dbReference type="EMBL" id="QJR11724.1"/>
    </source>
</evidence>
<evidence type="ECO:0000313" key="3">
    <source>
        <dbReference type="Proteomes" id="UP000501534"/>
    </source>
</evidence>
<sequence length="494" mass="54619">MTTTLTLAAKRQQAFERGFWLLAIGVLAIELWYVPDSSSGAVAASLAISIAGLVPTWLWIQDGGADIPIFPIYGLTFLMTYALPMLGGQAYLDSVSETTKISVGGILAFGLAAGTITWYWFRRGPLPKPGDSTLQLPINRMRNLLLAAAVLNMFFLFGTTGQWWWWVPSEVLGVFRAFITSLYVLSVFVHFHDIGAGKLRGPQAYAFIVVFTLAEMASSASLLLVGSMLQVLIGITAYSLGRGRVPVKILVAALLAFSLLHAGKSEMRDKHWFGTTDYEPQPTEYVGLYAEWIGYGLEAFTDDGTTQSREQLSLRERAGLAYLFLMVYEMSPDRTPYLFGASYEPIPRLLVPRFINPERMSTHEGTVILNVHHGLQTRETAMTATIAWDLIGEAQANFGLIGVVAAFMILGWFYARVERWSRGHEIFSFRVLASLVILSLCVQVGITLAVYVTALFQAMVALVTLAFVAMERRQIRDLLANVTAARLSRRKGSI</sequence>
<feature type="transmembrane region" description="Helical" evidence="1">
    <location>
        <begin position="435"/>
        <end position="468"/>
    </location>
</feature>
<gene>
    <name evidence="2" type="ORF">DSM104443_02806</name>
</gene>
<organism evidence="2 3">
    <name type="scientific">Usitatibacter rugosus</name>
    <dbReference type="NCBI Taxonomy" id="2732067"/>
    <lineage>
        <taxon>Bacteria</taxon>
        <taxon>Pseudomonadati</taxon>
        <taxon>Pseudomonadota</taxon>
        <taxon>Betaproteobacteria</taxon>
        <taxon>Nitrosomonadales</taxon>
        <taxon>Usitatibacteraceae</taxon>
        <taxon>Usitatibacter</taxon>
    </lineage>
</organism>
<dbReference type="Proteomes" id="UP000501534">
    <property type="component" value="Chromosome"/>
</dbReference>
<dbReference type="AlphaFoldDB" id="A0A6M4GYY5"/>
<keyword evidence="1" id="KW-0812">Transmembrane</keyword>
<feature type="transmembrane region" description="Helical" evidence="1">
    <location>
        <begin position="18"/>
        <end position="35"/>
    </location>
</feature>
<evidence type="ECO:0000256" key="1">
    <source>
        <dbReference type="SAM" id="Phobius"/>
    </source>
</evidence>
<dbReference type="RefSeq" id="WP_171093301.1">
    <property type="nucleotide sequence ID" value="NZ_CP053069.1"/>
</dbReference>
<feature type="transmembrane region" description="Helical" evidence="1">
    <location>
        <begin position="171"/>
        <end position="192"/>
    </location>
</feature>
<accession>A0A6M4GYY5</accession>
<keyword evidence="1" id="KW-0472">Membrane</keyword>
<feature type="transmembrane region" description="Helical" evidence="1">
    <location>
        <begin position="245"/>
        <end position="263"/>
    </location>
</feature>
<protein>
    <submittedName>
        <fullName evidence="2">Uncharacterized protein</fullName>
    </submittedName>
</protein>
<feature type="transmembrane region" description="Helical" evidence="1">
    <location>
        <begin position="142"/>
        <end position="165"/>
    </location>
</feature>
<dbReference type="EMBL" id="CP053069">
    <property type="protein sequence ID" value="QJR11724.1"/>
    <property type="molecule type" value="Genomic_DNA"/>
</dbReference>
<dbReference type="KEGG" id="uru:DSM104443_02806"/>
<feature type="transmembrane region" description="Helical" evidence="1">
    <location>
        <begin position="41"/>
        <end position="60"/>
    </location>
</feature>
<keyword evidence="3" id="KW-1185">Reference proteome</keyword>
<feature type="transmembrane region" description="Helical" evidence="1">
    <location>
        <begin position="72"/>
        <end position="91"/>
    </location>
</feature>
<feature type="transmembrane region" description="Helical" evidence="1">
    <location>
        <begin position="103"/>
        <end position="121"/>
    </location>
</feature>
<name>A0A6M4GYY5_9PROT</name>
<reference evidence="2 3" key="1">
    <citation type="submission" date="2020-04" db="EMBL/GenBank/DDBJ databases">
        <title>Usitatibacter rugosus gen. nov., sp. nov. and Usitatibacter palustris sp. nov., novel members of Usitatibacteraceae fam. nov. within the order Nitrosomonadales isolated from soil.</title>
        <authorList>
            <person name="Huber K.J."/>
            <person name="Neumann-Schaal M."/>
            <person name="Geppert A."/>
            <person name="Luckner M."/>
            <person name="Wanner G."/>
            <person name="Overmann J."/>
        </authorList>
    </citation>
    <scope>NUCLEOTIDE SEQUENCE [LARGE SCALE GENOMIC DNA]</scope>
    <source>
        <strain evidence="2 3">0125_3</strain>
    </source>
</reference>
<feature type="transmembrane region" description="Helical" evidence="1">
    <location>
        <begin position="204"/>
        <end position="233"/>
    </location>
</feature>